<keyword evidence="3" id="KW-1185">Reference proteome</keyword>
<organism evidence="2 3">
    <name type="scientific">Kineosporia corallincola</name>
    <dbReference type="NCBI Taxonomy" id="2835133"/>
    <lineage>
        <taxon>Bacteria</taxon>
        <taxon>Bacillati</taxon>
        <taxon>Actinomycetota</taxon>
        <taxon>Actinomycetes</taxon>
        <taxon>Kineosporiales</taxon>
        <taxon>Kineosporiaceae</taxon>
        <taxon>Kineosporia</taxon>
    </lineage>
</organism>
<dbReference type="SUPFAM" id="SSF53474">
    <property type="entry name" value="alpha/beta-Hydrolases"/>
    <property type="match status" value="1"/>
</dbReference>
<name>A0ABS5TRC6_9ACTN</name>
<comment type="caution">
    <text evidence="2">The sequence shown here is derived from an EMBL/GenBank/DDBJ whole genome shotgun (WGS) entry which is preliminary data.</text>
</comment>
<proteinExistence type="predicted"/>
<dbReference type="InterPro" id="IPR050471">
    <property type="entry name" value="AB_hydrolase"/>
</dbReference>
<evidence type="ECO:0000313" key="2">
    <source>
        <dbReference type="EMBL" id="MBT0773353.1"/>
    </source>
</evidence>
<dbReference type="PANTHER" id="PTHR43433">
    <property type="entry name" value="HYDROLASE, ALPHA/BETA FOLD FAMILY PROTEIN"/>
    <property type="match status" value="1"/>
</dbReference>
<dbReference type="RefSeq" id="WP_214159889.1">
    <property type="nucleotide sequence ID" value="NZ_JAHBAY010000016.1"/>
</dbReference>
<dbReference type="PANTHER" id="PTHR43433:SF1">
    <property type="entry name" value="BLL5160 PROTEIN"/>
    <property type="match status" value="1"/>
</dbReference>
<dbReference type="Pfam" id="PF12697">
    <property type="entry name" value="Abhydrolase_6"/>
    <property type="match status" value="1"/>
</dbReference>
<dbReference type="Gene3D" id="3.40.50.1820">
    <property type="entry name" value="alpha/beta hydrolase"/>
    <property type="match status" value="1"/>
</dbReference>
<keyword evidence="2" id="KW-0378">Hydrolase</keyword>
<gene>
    <name evidence="2" type="ORF">KIH74_30690</name>
</gene>
<sequence length="249" mass="26248">MPYVELPGSRTYHEITGAGEPLLLLHGGFCSLEATGDLNRLLSARYRVHGPERPGHGRTPDQPQPYAYAAMVDHTLAYLDAIGVPRAHVVGFSDGAITGLLLARDHPRRVASLVAISANLDPSGFVPDEQAALSVSARQHEQLGEEYGRLSPDGAGHADTVVGKLLDLWKREPQITPDSLASVTAPTLVMAGDRDMVTLEHTASIAAAVPGAQLCVVPGAGHLLVRECPELVGAVVTRFLASVPALAGR</sequence>
<dbReference type="InterPro" id="IPR000073">
    <property type="entry name" value="AB_hydrolase_1"/>
</dbReference>
<protein>
    <submittedName>
        <fullName evidence="2">Alpha/beta hydrolase</fullName>
    </submittedName>
</protein>
<dbReference type="GO" id="GO:0016787">
    <property type="term" value="F:hydrolase activity"/>
    <property type="evidence" value="ECO:0007669"/>
    <property type="project" value="UniProtKB-KW"/>
</dbReference>
<feature type="domain" description="AB hydrolase-1" evidence="1">
    <location>
        <begin position="22"/>
        <end position="232"/>
    </location>
</feature>
<dbReference type="Proteomes" id="UP001197247">
    <property type="component" value="Unassembled WGS sequence"/>
</dbReference>
<accession>A0ABS5TRC6</accession>
<evidence type="ECO:0000313" key="3">
    <source>
        <dbReference type="Proteomes" id="UP001197247"/>
    </source>
</evidence>
<evidence type="ECO:0000259" key="1">
    <source>
        <dbReference type="Pfam" id="PF12697"/>
    </source>
</evidence>
<reference evidence="2 3" key="1">
    <citation type="submission" date="2021-05" db="EMBL/GenBank/DDBJ databases">
        <title>Kineosporia and Streptomyces sp. nov. two new marine actinobacteria isolated from Coral.</title>
        <authorList>
            <person name="Buangrab K."/>
            <person name="Sutthacheep M."/>
            <person name="Yeemin T."/>
            <person name="Harunari E."/>
            <person name="Igarashi Y."/>
            <person name="Kanchanasin P."/>
            <person name="Tanasupawat S."/>
            <person name="Phongsopitanun W."/>
        </authorList>
    </citation>
    <scope>NUCLEOTIDE SEQUENCE [LARGE SCALE GENOMIC DNA]</scope>
    <source>
        <strain evidence="2 3">J2-2</strain>
    </source>
</reference>
<dbReference type="EMBL" id="JAHBAY010000016">
    <property type="protein sequence ID" value="MBT0773353.1"/>
    <property type="molecule type" value="Genomic_DNA"/>
</dbReference>
<dbReference type="InterPro" id="IPR029058">
    <property type="entry name" value="AB_hydrolase_fold"/>
</dbReference>